<protein>
    <submittedName>
        <fullName evidence="2">Adenylate and Guanylate cyclase catalytic domain</fullName>
    </submittedName>
</protein>
<evidence type="ECO:0000313" key="3">
    <source>
        <dbReference type="Proteomes" id="UP000717585"/>
    </source>
</evidence>
<reference evidence="2" key="1">
    <citation type="submission" date="2021-05" db="EMBL/GenBank/DDBJ databases">
        <title>A free-living protist that lacks canonical eukaryotic 1 DNA replication and segregation systems.</title>
        <authorList>
            <person name="Salas-Leiva D.E."/>
            <person name="Tromer E.C."/>
            <person name="Curtis B.A."/>
            <person name="Jerlstrom-Hultqvist J."/>
            <person name="Kolisko M."/>
            <person name="Yi Z."/>
            <person name="Salas-Leiva J.S."/>
            <person name="Gallot-Lavallee L."/>
            <person name="Kops G.J.P.L."/>
            <person name="Archibald J.M."/>
            <person name="Simpson A.G.B."/>
            <person name="Roger A.J."/>
        </authorList>
    </citation>
    <scope>NUCLEOTIDE SEQUENCE</scope>
    <source>
        <strain evidence="2">BICM</strain>
    </source>
</reference>
<accession>A0A8J6AVC5</accession>
<dbReference type="Proteomes" id="UP000717585">
    <property type="component" value="Unassembled WGS sequence"/>
</dbReference>
<dbReference type="Pfam" id="PF08495">
    <property type="entry name" value="FIST"/>
    <property type="match status" value="1"/>
</dbReference>
<feature type="domain" description="Guanylate cyclase" evidence="1">
    <location>
        <begin position="583"/>
        <end position="752"/>
    </location>
</feature>
<keyword evidence="3" id="KW-1185">Reference proteome</keyword>
<proteinExistence type="predicted"/>
<evidence type="ECO:0000259" key="1">
    <source>
        <dbReference type="PROSITE" id="PS50125"/>
    </source>
</evidence>
<dbReference type="PANTHER" id="PTHR43081">
    <property type="entry name" value="ADENYLATE CYCLASE, TERMINAL-DIFFERENTIATION SPECIFIC-RELATED"/>
    <property type="match status" value="1"/>
</dbReference>
<organism evidence="2 3">
    <name type="scientific">Carpediemonas membranifera</name>
    <dbReference type="NCBI Taxonomy" id="201153"/>
    <lineage>
        <taxon>Eukaryota</taxon>
        <taxon>Metamonada</taxon>
        <taxon>Carpediemonas-like organisms</taxon>
        <taxon>Carpediemonas</taxon>
    </lineage>
</organism>
<evidence type="ECO:0000313" key="2">
    <source>
        <dbReference type="EMBL" id="KAG9395716.1"/>
    </source>
</evidence>
<dbReference type="SUPFAM" id="SSF55073">
    <property type="entry name" value="Nucleotide cyclase"/>
    <property type="match status" value="1"/>
</dbReference>
<dbReference type="EMBL" id="JAHDYR010000008">
    <property type="protein sequence ID" value="KAG9395716.1"/>
    <property type="molecule type" value="Genomic_DNA"/>
</dbReference>
<name>A0A8J6AVC5_9EUKA</name>
<comment type="caution">
    <text evidence="2">The sequence shown here is derived from an EMBL/GenBank/DDBJ whole genome shotgun (WGS) entry which is preliminary data.</text>
</comment>
<dbReference type="PROSITE" id="PS50125">
    <property type="entry name" value="GUANYLATE_CYCLASE_2"/>
    <property type="match status" value="1"/>
</dbReference>
<dbReference type="Pfam" id="PF00211">
    <property type="entry name" value="Guanylate_cyc"/>
    <property type="match status" value="1"/>
</dbReference>
<dbReference type="GO" id="GO:0009190">
    <property type="term" value="P:cyclic nucleotide biosynthetic process"/>
    <property type="evidence" value="ECO:0007669"/>
    <property type="project" value="InterPro"/>
</dbReference>
<dbReference type="InterPro" id="IPR050697">
    <property type="entry name" value="Adenylyl/Guanylyl_Cyclase_3/4"/>
</dbReference>
<dbReference type="AlphaFoldDB" id="A0A8J6AVC5"/>
<dbReference type="CDD" id="cd07302">
    <property type="entry name" value="CHD"/>
    <property type="match status" value="1"/>
</dbReference>
<sequence>MPPTTFHADVRVLLDGKVDRFSFDVMRDQLDVGHITISICQRFQRSMDITTCLGQLSATTLHIHYLLQRNKMEDSTTFFVREVDSSSVGAPGLKCASASSTNADTHAAIEACALELSLRMGSCSPNFIFMSCHSDHDPEAIRHAMNQVMPDVKFLGVSNCETAMTEDIIFDGMHLTMFALSDGGDIAINIAEKKPGRMSEIAYNLSKQVCKDAGKNPDTVHLHPPSIVMLYNTLGEEKDTITGIQACFGRAVPVVGGSAYFQMDGSSKGWVVVPSASGWNSIVIVAMWTECEVMAVSRYGFSPSAISGVITKVGEDSHVIQEIDNQPATHVYSSWTADALDDEVKRSDGPETCNVSWKTVLHPLGKMVGFDSTGDEVMQLTHVLLFLPNGGGLKTAVEHSVGERLMLMSGTTRQVVNRVFAVHRPVQERFHTVHGGLLEWCCGILSATRDQLPMLQRHFKTICRSSLISHFPMGEIATFRLNRQMMDATSPCDSCDPFGAPCEPVIYEKTTSDTSSFDSEPDSESDFDEEMAVISPNENISCSFSQFAVDVDSETCLTQFCNLSFNLIVFGESQSILPTGEVTLLFTDIMSSTDLWKSDSRNMARAVHCHNDVLRDLLQTLKSAWPGTEMKFEGDAFMIAFSSPIHCALFCAVAQLALMQADWPEIDHPDCDTLRTPIDEDRYCATCAFAAEKGEAPLPHCCTKEVRRSSFQYRGLRIRMGFHTGRPKPTFDAASKRADYIGMDVNLATRIADSGHGGQILLSGQTYEQIKNEDFTIVGGVEFKRLGRFALWGLEAQEIYEMRLPWLSMRDFTGLPLRGAERLD</sequence>
<dbReference type="Gene3D" id="3.30.70.1230">
    <property type="entry name" value="Nucleotide cyclase"/>
    <property type="match status" value="1"/>
</dbReference>
<dbReference type="SMART" id="SM00044">
    <property type="entry name" value="CYCc"/>
    <property type="match status" value="1"/>
</dbReference>
<dbReference type="InterPro" id="IPR001054">
    <property type="entry name" value="A/G_cyclase"/>
</dbReference>
<dbReference type="InterPro" id="IPR029787">
    <property type="entry name" value="Nucleotide_cyclase"/>
</dbReference>
<dbReference type="PANTHER" id="PTHR43081:SF1">
    <property type="entry name" value="ADENYLATE CYCLASE, TERMINAL-DIFFERENTIATION SPECIFIC"/>
    <property type="match status" value="1"/>
</dbReference>
<dbReference type="OrthoDB" id="2021138at2759"/>
<dbReference type="InterPro" id="IPR013702">
    <property type="entry name" value="FIST_domain_N"/>
</dbReference>
<gene>
    <name evidence="2" type="ORF">J8273_2623</name>
</gene>
<dbReference type="GO" id="GO:0035556">
    <property type="term" value="P:intracellular signal transduction"/>
    <property type="evidence" value="ECO:0007669"/>
    <property type="project" value="InterPro"/>
</dbReference>
<dbReference type="SMART" id="SM00897">
    <property type="entry name" value="FIST"/>
    <property type="match status" value="1"/>
</dbReference>